<protein>
    <submittedName>
        <fullName evidence="6">Succinylglutamate desuccinylase/aspartoacylase family protein</fullName>
    </submittedName>
</protein>
<feature type="domain" description="Succinylglutamate desuccinylase/Aspartoacylase catalytic" evidence="5">
    <location>
        <begin position="43"/>
        <end position="145"/>
    </location>
</feature>
<reference evidence="6 7" key="1">
    <citation type="submission" date="2020-01" db="EMBL/GenBank/DDBJ databases">
        <title>Insect and environment-associated Actinomycetes.</title>
        <authorList>
            <person name="Currrie C."/>
            <person name="Chevrette M."/>
            <person name="Carlson C."/>
            <person name="Stubbendieck R."/>
            <person name="Wendt-Pienkowski E."/>
        </authorList>
    </citation>
    <scope>NUCLEOTIDE SEQUENCE [LARGE SCALE GENOMIC DNA]</scope>
    <source>
        <strain evidence="6 7">SID8386</strain>
    </source>
</reference>
<dbReference type="PANTHER" id="PTHR37326">
    <property type="entry name" value="BLL3975 PROTEIN"/>
    <property type="match status" value="1"/>
</dbReference>
<gene>
    <name evidence="6" type="ORF">G3I59_47190</name>
</gene>
<evidence type="ECO:0000313" key="6">
    <source>
        <dbReference type="EMBL" id="NEC62982.1"/>
    </source>
</evidence>
<accession>A0ABX0C8D4</accession>
<dbReference type="SUPFAM" id="SSF53187">
    <property type="entry name" value="Zn-dependent exopeptidases"/>
    <property type="match status" value="1"/>
</dbReference>
<evidence type="ECO:0000256" key="1">
    <source>
        <dbReference type="ARBA" id="ARBA00001947"/>
    </source>
</evidence>
<dbReference type="Pfam" id="PF24827">
    <property type="entry name" value="AstE_AspA_cat"/>
    <property type="match status" value="1"/>
</dbReference>
<dbReference type="RefSeq" id="WP_161269840.1">
    <property type="nucleotide sequence ID" value="NZ_JAAGNC010000223.1"/>
</dbReference>
<dbReference type="InterPro" id="IPR053138">
    <property type="entry name" value="N-alpha-Ac-DABA_deacetylase"/>
</dbReference>
<comment type="cofactor">
    <cofactor evidence="1">
        <name>Zn(2+)</name>
        <dbReference type="ChEBI" id="CHEBI:29105"/>
    </cofactor>
</comment>
<dbReference type="PANTHER" id="PTHR37326:SF1">
    <property type="entry name" value="BLL3975 PROTEIN"/>
    <property type="match status" value="1"/>
</dbReference>
<dbReference type="Proteomes" id="UP000470404">
    <property type="component" value="Unassembled WGS sequence"/>
</dbReference>
<keyword evidence="2" id="KW-0479">Metal-binding</keyword>
<keyword evidence="3" id="KW-0378">Hydrolase</keyword>
<keyword evidence="7" id="KW-1185">Reference proteome</keyword>
<dbReference type="InterPro" id="IPR055438">
    <property type="entry name" value="AstE_AspA_cat"/>
</dbReference>
<name>A0ABX0C8D4_9PSEU</name>
<evidence type="ECO:0000256" key="2">
    <source>
        <dbReference type="ARBA" id="ARBA00022723"/>
    </source>
</evidence>
<evidence type="ECO:0000256" key="4">
    <source>
        <dbReference type="ARBA" id="ARBA00022833"/>
    </source>
</evidence>
<organism evidence="6 7">
    <name type="scientific">Amycolatopsis rubida</name>
    <dbReference type="NCBI Taxonomy" id="112413"/>
    <lineage>
        <taxon>Bacteria</taxon>
        <taxon>Bacillati</taxon>
        <taxon>Actinomycetota</taxon>
        <taxon>Actinomycetes</taxon>
        <taxon>Pseudonocardiales</taxon>
        <taxon>Pseudonocardiaceae</taxon>
        <taxon>Amycolatopsis</taxon>
    </lineage>
</organism>
<evidence type="ECO:0000256" key="3">
    <source>
        <dbReference type="ARBA" id="ARBA00022801"/>
    </source>
</evidence>
<evidence type="ECO:0000259" key="5">
    <source>
        <dbReference type="Pfam" id="PF24827"/>
    </source>
</evidence>
<sequence>MNFTIDTITVPPASVRHFRLPAVALPSGAGVEIPVTVVHGAEPGPVLLVTGATHGIELVGTRALLSLVSALDPRTLAGTVISVPVTNPLAFDQSSYGSPQDGMHMGLPCYWPASPEGSATRRLGAALRPLFDAATHYIDLHNNVEPAVPMSMRFEDSCSSESVRQQQRLMADSFGFTSVRMTEPDDDTAQMVGRMDGHPAAAASAHGKPGLMVELVDTRGYLGHDLGVAGVRNVMSALGMLTDPVTPQDAHRLDGDFTFHGLLAASASGIAMPVREPGALLEKGEEVVHIVDMTGAIVDTVRMPITGFAWAYLASPHQRNGTMAVNGGHALAFVAKLEA</sequence>
<proteinExistence type="predicted"/>
<evidence type="ECO:0000313" key="7">
    <source>
        <dbReference type="Proteomes" id="UP000470404"/>
    </source>
</evidence>
<dbReference type="Gene3D" id="3.40.630.10">
    <property type="entry name" value="Zn peptidases"/>
    <property type="match status" value="1"/>
</dbReference>
<comment type="caution">
    <text evidence="6">The sequence shown here is derived from an EMBL/GenBank/DDBJ whole genome shotgun (WGS) entry which is preliminary data.</text>
</comment>
<dbReference type="EMBL" id="JAAGNC010000223">
    <property type="protein sequence ID" value="NEC62982.1"/>
    <property type="molecule type" value="Genomic_DNA"/>
</dbReference>
<keyword evidence="4" id="KW-0862">Zinc</keyword>